<gene>
    <name evidence="1" type="ORF">NM208_g11036</name>
</gene>
<evidence type="ECO:0000313" key="2">
    <source>
        <dbReference type="Proteomes" id="UP001148629"/>
    </source>
</evidence>
<name>A0ACC1RVQ5_9HYPO</name>
<dbReference type="Proteomes" id="UP001148629">
    <property type="component" value="Unassembled WGS sequence"/>
</dbReference>
<comment type="caution">
    <text evidence="1">The sequence shown here is derived from an EMBL/GenBank/DDBJ whole genome shotgun (WGS) entry which is preliminary data.</text>
</comment>
<keyword evidence="2" id="KW-1185">Reference proteome</keyword>
<accession>A0ACC1RVQ5</accession>
<reference evidence="1" key="1">
    <citation type="submission" date="2022-08" db="EMBL/GenBank/DDBJ databases">
        <title>Genome Sequence of Fusarium decemcellulare.</title>
        <authorList>
            <person name="Buettner E."/>
        </authorList>
    </citation>
    <scope>NUCLEOTIDE SEQUENCE</scope>
    <source>
        <strain evidence="1">Babe19</strain>
    </source>
</reference>
<dbReference type="EMBL" id="JANRMS010001676">
    <property type="protein sequence ID" value="KAJ3526749.1"/>
    <property type="molecule type" value="Genomic_DNA"/>
</dbReference>
<sequence>MPMFSSNAPVAPPTHYGGEEVFYTDPAKASADLKALLEGGMDEAEDENEEGQGDGEKKPDTAKDTKDGAVDGLKVKLLPHQVEGVEWMRGRELGPVKRGRVPKGGILADDMGLGKTLQTISLILTNQKPEKDGPGWKKHFDKIEKTTLVVAPLALIRQWEHEIKDKVEKAHGLKICVHHGPNRTKRFKDLALYDVVVTTYQILVSEHGHSSDAENGVKAGCFGLHWWRVVLDEAHTVKNRNAKATKACYALQAEYRWCLSGTPMQNNLDELQSLVKFLRIRPYDDLKEWKEHIDLPLKNGRGHIAIRRLHSLLRCFMKRRTKDILKEDGALNPGGKPSAEGEGSTTGFKVTERKVVTVATALSPAERKFYDRLAARADRSIEAMMRGRVNYANALTLLLRLRQACNHPKLVEGKLEKDKDALSTDSSQKTQDTDIDAMADMFAGMGIVSKDCNICGRGLSNEDNQLGRDICSECHDDLAYFNNHERPERSERPKKKSKDKSKSKSKKKEKARKAVKEEVIDRQIVEDDADESPKKASRRPRHRNAIVDSDDEDDEEVGESPKKTARQPQNRNAIVDSDDEEGEGSWLVPEDEQGSLNLGKAGGEEDENAEGGGDWIGSDDSEDEESKVQDQSNLSSFVVDDEAARKEKGYRSAGDASESDDSLLSVMEITKRMAAQKLDDDGPSVVADTTTADTTEADTTTADTTAASGSSASDSASDSGSDSDESDLSSEEDDSVFYPSRDLNSPQVLASAKIRELIKILKGEVREHKFIVFSQFTSMLDLVEPFFRKERFRFVRYDGSMKNDEREESLRRLRSDPDTRILLCSLKCGSLGLNLTAATRVVILEPFWNPFVEEQAIDRVHRLTQTVDVIIYKLTVSKTVEERILDLQEKKRSLAEQAIEGGMRKEAFKLGINEIIDLFKPGSTQNHELLGAAGDSGNEESLDDKGRRAAAMVKRKPGRPRKEESSLYGRRCSPKVGSTNLSNKTPHLRFLCRICERQIPRWWFEKHTDLCLQEHRAEMDVQMAQENLTEHRHSIVKVLDALEARKSRSLAGDQSSLPIAEYKGLPIGPPPSTQSSPGSSLPRSRERSGGLGHTRARSFAVRRPQARIVELLMDLCDTAIEVSTPAIKESSTQQNNGEFRTQSPQSESRISQVLQWQSPSTNTLEQEQGLALLCADTEKVARAKVDAVFRHRKIIEYAERIRIELACLVQDCIDEALRKAARIAAGDLTDSSEEEELGPEDYEQCETCEEDGGDDEVPPPESLPSEPREADRRESQNFTEPLNSPSALATALRQMDISSDRKNRSRPTSFIASTRSSSPKECPTPRSHFGGPSNLGTQARDTRRDSLYLEGELVDSEGSFRSSSVASRNAPRTESPISEFGDLRRAASTRRRHRRSLILPGTSSPHRQESPSRPAQPSSPLRIKARGFPMSQEGMVSPEASPMLPGSDFSSPAPHSHRHHRRQSSAAISDFVMKPPPSPRLGANQAPPQPRPTQPSIKDFEIIKPISKGAFGSVYLSKKKSTGEYFAIKVLKKADMVAKNQVGNVKAERAIMMWQGESDFVAKLYWTFSSKDYLYLVMEYLNGGDCASLIKVLGGLPEEWVKKYLGEVVLGVEHLHSRGIIHRDLKPDNLLIDQKGHLKLTDFGLSRMGLVGRQKRALNSENSDGTPDLLKQGPFARSASIASSRSTSLDLHGHVHSPSATPQMTPDVGSLGQPSYFSLGQEPRRVSGTHRSDSGGSETLAHMVTNFSLNDPEAASQSNSIKSPLDEEVITQGSPDLPASVNSKISMDSHARNSLPPSNMMPPPMALFNPEDTNRRFVGTPDYLAPETINGDKQDETSDWWSVGCILFEFLYGIPPFHAGEAEHVFENILARKIQWPDENECEPISEEAKDLINKLLCMEPQQRLGSNREDKFSSGGEEIRSHPWFQDVNWDTLLEDEAEFVPQPENPEDTEYFDARGAVLQSFAEEMEDQTSPPSSTAGSEYAERPHDALSRVRSQVNSINRKLMPLHIPPHVRDLKSRRLSEPVAMDDFGSFSFKNLPVLEKANKDVIQKLRAEALAAQSKQFSVSPGAASSVISPAPSLEGSPVLSNPISRTISNAKATNRAQSPSGFNHANASPSRASQPSSPLLVSFVAGQGADGRRKASSNSSSLSHQSTAATLQPSSAFEIPKVPPSLQKAATTVAVTSSSPVPAKTRGTAPPPLSLSPQKTMATPRQSSNSSAGRSRSLTVGSQSQDGSPVASDILHHHRNRRSQVFDMSPSSSDNEGEKHNALLRVQRRRQSSRRLSQIAFDGGPTFRPLDVLICEDHPVSRMVMEKLLEKLRCRTISVPNGSEAVRYSMSEIKFDVIFLEYQLPQINGADVARMIRETKNANSHTPIVAITAYLKELQAPHYFDSLIEKPISSSKLTEVLRGLCQWRPESPGQTSSGGMPRPVPLGIRKASTRLEDSPTSGSSIFAGRLGTAMMSSREDSISSSLFGDSESVTTDEVPVVISRKATNEWDEGGLNITTDNDMIEASRKGVPQLLAQQSAPAQMEHRPRASDKLKGKREGSLEAGERNTWGAAANKCWARQISLAPSSESR</sequence>
<evidence type="ECO:0000313" key="1">
    <source>
        <dbReference type="EMBL" id="KAJ3526749.1"/>
    </source>
</evidence>
<proteinExistence type="predicted"/>
<protein>
    <submittedName>
        <fullName evidence="1">Uncharacterized protein</fullName>
    </submittedName>
</protein>
<organism evidence="1 2">
    <name type="scientific">Fusarium decemcellulare</name>
    <dbReference type="NCBI Taxonomy" id="57161"/>
    <lineage>
        <taxon>Eukaryota</taxon>
        <taxon>Fungi</taxon>
        <taxon>Dikarya</taxon>
        <taxon>Ascomycota</taxon>
        <taxon>Pezizomycotina</taxon>
        <taxon>Sordariomycetes</taxon>
        <taxon>Hypocreomycetidae</taxon>
        <taxon>Hypocreales</taxon>
        <taxon>Nectriaceae</taxon>
        <taxon>Fusarium</taxon>
        <taxon>Fusarium decemcellulare species complex</taxon>
    </lineage>
</organism>